<dbReference type="SUPFAM" id="SSF53822">
    <property type="entry name" value="Periplasmic binding protein-like I"/>
    <property type="match status" value="1"/>
</dbReference>
<evidence type="ECO:0000259" key="5">
    <source>
        <dbReference type="PROSITE" id="PS50943"/>
    </source>
</evidence>
<feature type="domain" description="HTH lacI-type" evidence="4">
    <location>
        <begin position="16"/>
        <end position="70"/>
    </location>
</feature>
<evidence type="ECO:0000256" key="2">
    <source>
        <dbReference type="ARBA" id="ARBA00023125"/>
    </source>
</evidence>
<dbReference type="PANTHER" id="PTHR30146">
    <property type="entry name" value="LACI-RELATED TRANSCRIPTIONAL REPRESSOR"/>
    <property type="match status" value="1"/>
</dbReference>
<dbReference type="PROSITE" id="PS50943">
    <property type="entry name" value="HTH_CROC1"/>
    <property type="match status" value="1"/>
</dbReference>
<dbReference type="SMART" id="SM00354">
    <property type="entry name" value="HTH_LACI"/>
    <property type="match status" value="1"/>
</dbReference>
<protein>
    <submittedName>
        <fullName evidence="6">LacI family DNA-binding transcriptional regulator</fullName>
    </submittedName>
</protein>
<dbReference type="InterPro" id="IPR046335">
    <property type="entry name" value="LacI/GalR-like_sensor"/>
</dbReference>
<keyword evidence="3" id="KW-0804">Transcription</keyword>
<dbReference type="Pfam" id="PF00356">
    <property type="entry name" value="LacI"/>
    <property type="match status" value="1"/>
</dbReference>
<dbReference type="Proteomes" id="UP001248822">
    <property type="component" value="Unassembled WGS sequence"/>
</dbReference>
<accession>A0AAE4DR72</accession>
<dbReference type="PROSITE" id="PS00356">
    <property type="entry name" value="HTH_LACI_1"/>
    <property type="match status" value="1"/>
</dbReference>
<dbReference type="CDD" id="cd06270">
    <property type="entry name" value="PBP1_GalS-like"/>
    <property type="match status" value="1"/>
</dbReference>
<dbReference type="PANTHER" id="PTHR30146:SF67">
    <property type="entry name" value="HTH-TYPE TRANSCRIPTIONAL REGULATOR ASCG"/>
    <property type="match status" value="1"/>
</dbReference>
<organism evidence="6 7">
    <name type="scientific">Pseudenterobacter timonensis</name>
    <dbReference type="NCBI Taxonomy" id="1755099"/>
    <lineage>
        <taxon>Bacteria</taxon>
        <taxon>Pseudomonadati</taxon>
        <taxon>Pseudomonadota</taxon>
        <taxon>Gammaproteobacteria</taxon>
        <taxon>Enterobacterales</taxon>
        <taxon>Enterobacteriaceae</taxon>
        <taxon>Pseudenterobacter</taxon>
    </lineage>
</organism>
<dbReference type="InterPro" id="IPR028082">
    <property type="entry name" value="Peripla_BP_I"/>
</dbReference>
<proteinExistence type="predicted"/>
<dbReference type="InterPro" id="IPR000843">
    <property type="entry name" value="HTH_LacI"/>
</dbReference>
<gene>
    <name evidence="6" type="ORF">O7047_18585</name>
</gene>
<evidence type="ECO:0000256" key="1">
    <source>
        <dbReference type="ARBA" id="ARBA00023015"/>
    </source>
</evidence>
<dbReference type="AlphaFoldDB" id="A0AAE4DR72"/>
<dbReference type="PROSITE" id="PS50932">
    <property type="entry name" value="HTH_LACI_2"/>
    <property type="match status" value="1"/>
</dbReference>
<feature type="domain" description="HTH cro/C1-type" evidence="5">
    <location>
        <begin position="17"/>
        <end position="46"/>
    </location>
</feature>
<evidence type="ECO:0000313" key="7">
    <source>
        <dbReference type="Proteomes" id="UP001248822"/>
    </source>
</evidence>
<sequence>MQYTAPERFERNKQMTTMLEVAKRAGVSKATVSRVLSGNGYVSQETKDRVFQAIAESGYRPNLLARNLATKRTQTLGLVVTNTLYHGVYFSELLFNAARMTEEKGRQLILADGKHSAEEEREAIQYLLDMRCDAIIIYPRFLSVEEMDEIIDRHEQPIVVLNRRLRRNVSHSVWSDHKASSQAAVSRLIEMGHREIAFITGSLDSPTGGERLSGYRAALAQHNIPLRDECVVEGRWTPASGAAAVSTLLSRQVAFSALVASNDDMAIGAIKQLHESNIAAPQAVSVIGFDDVAIAPFIVPSLSSVRIPVTEMIQETISRLIFMLDGGDFTFRQSFPGELILRGSVVPGPYA</sequence>
<dbReference type="Gene3D" id="3.40.50.2300">
    <property type="match status" value="2"/>
</dbReference>
<comment type="caution">
    <text evidence="6">The sequence shown here is derived from an EMBL/GenBank/DDBJ whole genome shotgun (WGS) entry which is preliminary data.</text>
</comment>
<dbReference type="SUPFAM" id="SSF47413">
    <property type="entry name" value="lambda repressor-like DNA-binding domains"/>
    <property type="match status" value="1"/>
</dbReference>
<keyword evidence="1" id="KW-0805">Transcription regulation</keyword>
<dbReference type="Gene3D" id="1.10.260.40">
    <property type="entry name" value="lambda repressor-like DNA-binding domains"/>
    <property type="match status" value="1"/>
</dbReference>
<keyword evidence="2 6" id="KW-0238">DNA-binding</keyword>
<evidence type="ECO:0000259" key="4">
    <source>
        <dbReference type="PROSITE" id="PS50932"/>
    </source>
</evidence>
<dbReference type="CDD" id="cd01392">
    <property type="entry name" value="HTH_LacI"/>
    <property type="match status" value="1"/>
</dbReference>
<reference evidence="6" key="1">
    <citation type="submission" date="2022-12" db="EMBL/GenBank/DDBJ databases">
        <title>NDM-1 containing novel ST 2018 Pseudenterobacter timonensis.</title>
        <authorList>
            <person name="Halder G."/>
            <person name="Mandal S."/>
            <person name="Dutta S."/>
        </authorList>
    </citation>
    <scope>NUCLEOTIDE SEQUENCE</scope>
    <source>
        <strain evidence="6">CNCI147</strain>
    </source>
</reference>
<evidence type="ECO:0000256" key="3">
    <source>
        <dbReference type="ARBA" id="ARBA00023163"/>
    </source>
</evidence>
<name>A0AAE4DR72_9ENTR</name>
<evidence type="ECO:0000313" key="6">
    <source>
        <dbReference type="EMBL" id="MDR9892231.1"/>
    </source>
</evidence>
<dbReference type="InterPro" id="IPR001387">
    <property type="entry name" value="Cro/C1-type_HTH"/>
</dbReference>
<dbReference type="Pfam" id="PF13377">
    <property type="entry name" value="Peripla_BP_3"/>
    <property type="match status" value="1"/>
</dbReference>
<dbReference type="GO" id="GO:0003700">
    <property type="term" value="F:DNA-binding transcription factor activity"/>
    <property type="evidence" value="ECO:0007669"/>
    <property type="project" value="TreeGrafter"/>
</dbReference>
<dbReference type="GO" id="GO:0000976">
    <property type="term" value="F:transcription cis-regulatory region binding"/>
    <property type="evidence" value="ECO:0007669"/>
    <property type="project" value="TreeGrafter"/>
</dbReference>
<dbReference type="RefSeq" id="WP_310827314.1">
    <property type="nucleotide sequence ID" value="NZ_JAQGEC010000019.1"/>
</dbReference>
<dbReference type="InterPro" id="IPR010982">
    <property type="entry name" value="Lambda_DNA-bd_dom_sf"/>
</dbReference>
<dbReference type="EMBL" id="JAQGEC010000019">
    <property type="protein sequence ID" value="MDR9892231.1"/>
    <property type="molecule type" value="Genomic_DNA"/>
</dbReference>